<reference evidence="2 3" key="1">
    <citation type="submission" date="2023-02" db="EMBL/GenBank/DDBJ databases">
        <title>Genome sequence of Sphingomonas naphthae.</title>
        <authorList>
            <person name="Kim S."/>
            <person name="Heo J."/>
            <person name="Kwon S.-W."/>
        </authorList>
    </citation>
    <scope>NUCLEOTIDE SEQUENCE [LARGE SCALE GENOMIC DNA]</scope>
    <source>
        <strain evidence="2 3">KACC 18716</strain>
    </source>
</reference>
<dbReference type="RefSeq" id="WP_273688672.1">
    <property type="nucleotide sequence ID" value="NZ_CP117411.1"/>
</dbReference>
<protein>
    <recommendedName>
        <fullName evidence="4">LytR family transcriptional regulator</fullName>
    </recommendedName>
</protein>
<keyword evidence="1" id="KW-0812">Transmembrane</keyword>
<evidence type="ECO:0000256" key="1">
    <source>
        <dbReference type="SAM" id="Phobius"/>
    </source>
</evidence>
<accession>A0ABY7TLW4</accession>
<sequence>MPKVKRERRTPEEAYKFLDAKMRGGTARPGTRGKKISRKTWILIGVGVAALILLGIVGLVVDTILSSTDKSAPVVAGRKPGAIDPTTCLDDKGQLPSMVGEVSRALGIAAQIVPTSTVFGKNQNGRFEVTMTYHPDIDLGTNRDDKALATMDPRYCTVQLITATAR</sequence>
<evidence type="ECO:0000313" key="2">
    <source>
        <dbReference type="EMBL" id="WCT73988.1"/>
    </source>
</evidence>
<keyword evidence="1" id="KW-0472">Membrane</keyword>
<feature type="transmembrane region" description="Helical" evidence="1">
    <location>
        <begin position="41"/>
        <end position="61"/>
    </location>
</feature>
<evidence type="ECO:0000313" key="3">
    <source>
        <dbReference type="Proteomes" id="UP001220395"/>
    </source>
</evidence>
<keyword evidence="3" id="KW-1185">Reference proteome</keyword>
<gene>
    <name evidence="2" type="ORF">PQ455_01770</name>
</gene>
<dbReference type="EMBL" id="CP117411">
    <property type="protein sequence ID" value="WCT73988.1"/>
    <property type="molecule type" value="Genomic_DNA"/>
</dbReference>
<proteinExistence type="predicted"/>
<dbReference type="Proteomes" id="UP001220395">
    <property type="component" value="Chromosome"/>
</dbReference>
<name>A0ABY7TLW4_9SPHN</name>
<keyword evidence="1" id="KW-1133">Transmembrane helix</keyword>
<organism evidence="2 3">
    <name type="scientific">Sphingomonas naphthae</name>
    <dbReference type="NCBI Taxonomy" id="1813468"/>
    <lineage>
        <taxon>Bacteria</taxon>
        <taxon>Pseudomonadati</taxon>
        <taxon>Pseudomonadota</taxon>
        <taxon>Alphaproteobacteria</taxon>
        <taxon>Sphingomonadales</taxon>
        <taxon>Sphingomonadaceae</taxon>
        <taxon>Sphingomonas</taxon>
    </lineage>
</organism>
<evidence type="ECO:0008006" key="4">
    <source>
        <dbReference type="Google" id="ProtNLM"/>
    </source>
</evidence>